<name>A0ABS7CJF4_9BACL</name>
<evidence type="ECO:0000259" key="1">
    <source>
        <dbReference type="PROSITE" id="PS51145"/>
    </source>
</evidence>
<reference evidence="3 4" key="1">
    <citation type="submission" date="2021-07" db="EMBL/GenBank/DDBJ databases">
        <title>Paenibacillus radiodurans sp. nov., isolated from the southeastern edge of Tengger Desert.</title>
        <authorList>
            <person name="Zhang G."/>
        </authorList>
    </citation>
    <scope>NUCLEOTIDE SEQUENCE [LARGE SCALE GENOMIC DNA]</scope>
    <source>
        <strain evidence="3 4">CCM 7311</strain>
    </source>
</reference>
<sequence length="230" mass="24463">WGGGSATPSGITLPADVGGTARFENNAVTITVPPGASEKQLTITVQRVLNTSQLVTDDDVLLSPVYEILKNFTENFSNPVTITLTFDPDLVGTNQTASIFYYDEEEMEWVEIGGETSGERITAEVDHFTKFAVFAVDKKGDDIPDSEPEATAEVTFSDIAGHWAEAGIKQAAANGIIDGYSDGTFKPNGEVTRAEFAVMMARMLNLQGGGATLAFTDTGTIGAWARQGIA</sequence>
<accession>A0ABS7CJF4</accession>
<dbReference type="InterPro" id="IPR001119">
    <property type="entry name" value="SLH_dom"/>
</dbReference>
<feature type="non-terminal residue" evidence="3">
    <location>
        <position position="230"/>
    </location>
</feature>
<dbReference type="Pfam" id="PF00395">
    <property type="entry name" value="SLH"/>
    <property type="match status" value="1"/>
</dbReference>
<dbReference type="PANTHER" id="PTHR43308:SF5">
    <property type="entry name" value="S-LAYER PROTEIN _ PEPTIDOGLYCAN ENDO-BETA-N-ACETYLGLUCOSAMINIDASE"/>
    <property type="match status" value="1"/>
</dbReference>
<dbReference type="Proteomes" id="UP001519887">
    <property type="component" value="Unassembled WGS sequence"/>
</dbReference>
<dbReference type="InterPro" id="IPR051465">
    <property type="entry name" value="Cell_Envelope_Struct_Comp"/>
</dbReference>
<dbReference type="EMBL" id="JAHZIK010002680">
    <property type="protein sequence ID" value="MBW7461089.1"/>
    <property type="molecule type" value="Genomic_DNA"/>
</dbReference>
<organism evidence="3 4">
    <name type="scientific">Paenibacillus sepulcri</name>
    <dbReference type="NCBI Taxonomy" id="359917"/>
    <lineage>
        <taxon>Bacteria</taxon>
        <taxon>Bacillati</taxon>
        <taxon>Bacillota</taxon>
        <taxon>Bacilli</taxon>
        <taxon>Bacillales</taxon>
        <taxon>Paenibacillaceae</taxon>
        <taxon>Paenibacillus</taxon>
    </lineage>
</organism>
<dbReference type="PANTHER" id="PTHR43308">
    <property type="entry name" value="OUTER MEMBRANE PROTEIN ALPHA-RELATED"/>
    <property type="match status" value="1"/>
</dbReference>
<dbReference type="PROSITE" id="PS51145">
    <property type="entry name" value="ZU5"/>
    <property type="match status" value="1"/>
</dbReference>
<keyword evidence="4" id="KW-1185">Reference proteome</keyword>
<evidence type="ECO:0000313" key="4">
    <source>
        <dbReference type="Proteomes" id="UP001519887"/>
    </source>
</evidence>
<feature type="domain" description="SLH" evidence="2">
    <location>
        <begin position="151"/>
        <end position="214"/>
    </location>
</feature>
<protein>
    <submittedName>
        <fullName evidence="3">S-layer homology domain-containing protein</fullName>
    </submittedName>
</protein>
<evidence type="ECO:0000313" key="3">
    <source>
        <dbReference type="EMBL" id="MBW7461089.1"/>
    </source>
</evidence>
<dbReference type="InterPro" id="IPR000906">
    <property type="entry name" value="ZU5_dom"/>
</dbReference>
<gene>
    <name evidence="3" type="ORF">K0U00_44250</name>
</gene>
<dbReference type="PROSITE" id="PS51272">
    <property type="entry name" value="SLH"/>
    <property type="match status" value="1"/>
</dbReference>
<dbReference type="Gene3D" id="2.60.220.30">
    <property type="match status" value="1"/>
</dbReference>
<comment type="caution">
    <text evidence="3">The sequence shown here is derived from an EMBL/GenBank/DDBJ whole genome shotgun (WGS) entry which is preliminary data.</text>
</comment>
<evidence type="ECO:0000259" key="2">
    <source>
        <dbReference type="PROSITE" id="PS51272"/>
    </source>
</evidence>
<feature type="domain" description="ZU5" evidence="1">
    <location>
        <begin position="7"/>
        <end position="137"/>
    </location>
</feature>
<feature type="non-terminal residue" evidence="3">
    <location>
        <position position="1"/>
    </location>
</feature>
<proteinExistence type="predicted"/>